<dbReference type="VEuPathDB" id="VectorBase:LOC119171574"/>
<name>A0A6G5AFM1_RHIMP</name>
<evidence type="ECO:0000313" key="2">
    <source>
        <dbReference type="EMBL" id="NIE48970.1"/>
    </source>
</evidence>
<sequence>MEEIVTAWGTFYTDGKPKVPLTGGKWPRYTFEEPWVIYLEPNNYTTIVEPKRKICEVWKPVLLRESKPEDRSFFQEEDSTKEETETNEVDNTGQIATSPSTFLCSALILFISFAGLTLC</sequence>
<evidence type="ECO:0000256" key="1">
    <source>
        <dbReference type="SAM" id="MobiDB-lite"/>
    </source>
</evidence>
<organism evidence="2">
    <name type="scientific">Rhipicephalus microplus</name>
    <name type="common">Cattle tick</name>
    <name type="synonym">Boophilus microplus</name>
    <dbReference type="NCBI Taxonomy" id="6941"/>
    <lineage>
        <taxon>Eukaryota</taxon>
        <taxon>Metazoa</taxon>
        <taxon>Ecdysozoa</taxon>
        <taxon>Arthropoda</taxon>
        <taxon>Chelicerata</taxon>
        <taxon>Arachnida</taxon>
        <taxon>Acari</taxon>
        <taxon>Parasitiformes</taxon>
        <taxon>Ixodida</taxon>
        <taxon>Ixodoidea</taxon>
        <taxon>Ixodidae</taxon>
        <taxon>Rhipicephalinae</taxon>
        <taxon>Rhipicephalus</taxon>
        <taxon>Boophilus</taxon>
    </lineage>
</organism>
<feature type="compositionally biased region" description="Acidic residues" evidence="1">
    <location>
        <begin position="75"/>
        <end position="88"/>
    </location>
</feature>
<accession>A0A6G5AFM1</accession>
<dbReference type="OrthoDB" id="6480817at2759"/>
<reference evidence="2" key="1">
    <citation type="submission" date="2020-03" db="EMBL/GenBank/DDBJ databases">
        <title>A transcriptome and proteome of the tick Rhipicephalus microplus shaped by the genetic composition of its hosts and developmental stage.</title>
        <authorList>
            <person name="Garcia G.R."/>
            <person name="Ribeiro J.M.C."/>
            <person name="Maruyama S.R."/>
            <person name="Gardinasse L.G."/>
            <person name="Nelson K."/>
            <person name="Ferreira B.R."/>
            <person name="Andrade T.G."/>
            <person name="Santos I.K.F.M."/>
        </authorList>
    </citation>
    <scope>NUCLEOTIDE SEQUENCE</scope>
    <source>
        <strain evidence="2">NSGR</strain>
        <tissue evidence="2">Salivary glands</tissue>
    </source>
</reference>
<feature type="region of interest" description="Disordered" evidence="1">
    <location>
        <begin position="69"/>
        <end position="94"/>
    </location>
</feature>
<proteinExistence type="predicted"/>
<protein>
    <submittedName>
        <fullName evidence="2">Uncharacterized protein</fullName>
    </submittedName>
</protein>
<dbReference type="AlphaFoldDB" id="A0A6G5AFM1"/>
<dbReference type="EMBL" id="GIKN01006697">
    <property type="protein sequence ID" value="NIE48970.1"/>
    <property type="molecule type" value="Transcribed_RNA"/>
</dbReference>